<proteinExistence type="predicted"/>
<reference evidence="1 2" key="1">
    <citation type="journal article" date="2019" name="Int. J. Syst. Evol. Microbiol.">
        <title>Undibacterium piscinae sp. nov., isolated from Korean shiner intestine.</title>
        <authorList>
            <person name="Lee S.Y."/>
            <person name="Kang W."/>
            <person name="Kim P.S."/>
            <person name="Kim H.S."/>
            <person name="Sung H."/>
            <person name="Shin N.R."/>
            <person name="Whon T.W."/>
            <person name="Yun J.H."/>
            <person name="Lee J.Y."/>
            <person name="Lee J.Y."/>
            <person name="Jung M.J."/>
            <person name="Jeong Y.S."/>
            <person name="Tak E.J."/>
            <person name="Han J.E."/>
            <person name="Hyun D.W."/>
            <person name="Kang M.S."/>
            <person name="Lee K.E."/>
            <person name="Lee B.H."/>
            <person name="Bae J.W."/>
        </authorList>
    </citation>
    <scope>NUCLEOTIDE SEQUENCE [LARGE SCALE GENOMIC DNA]</scope>
    <source>
        <strain evidence="1 2">S11R28</strain>
    </source>
</reference>
<dbReference type="EMBL" id="CP051152">
    <property type="protein sequence ID" value="QJQ06074.1"/>
    <property type="molecule type" value="Genomic_DNA"/>
</dbReference>
<organism evidence="1 2">
    <name type="scientific">Undibacterium piscinae</name>
    <dbReference type="NCBI Taxonomy" id="2495591"/>
    <lineage>
        <taxon>Bacteria</taxon>
        <taxon>Pseudomonadati</taxon>
        <taxon>Pseudomonadota</taxon>
        <taxon>Betaproteobacteria</taxon>
        <taxon>Burkholderiales</taxon>
        <taxon>Oxalobacteraceae</taxon>
        <taxon>Undibacterium</taxon>
    </lineage>
</organism>
<gene>
    <name evidence="1" type="ORF">EJG51_009635</name>
</gene>
<dbReference type="Proteomes" id="UP000274350">
    <property type="component" value="Chromosome"/>
</dbReference>
<accession>A0A6M4A4E6</accession>
<sequence>MAYAPRFSLLFVAGYCSCRTQPSHPERSMLETAASEWQTALPSTENASTLSNWPASWNDPSLSELLFGAAK</sequence>
<dbReference type="KEGG" id="upi:EJG51_009635"/>
<protein>
    <submittedName>
        <fullName evidence="1">Uncharacterized protein</fullName>
    </submittedName>
</protein>
<dbReference type="AlphaFoldDB" id="A0A6M4A4E6"/>
<keyword evidence="2" id="KW-1185">Reference proteome</keyword>
<evidence type="ECO:0000313" key="1">
    <source>
        <dbReference type="EMBL" id="QJQ06074.1"/>
    </source>
</evidence>
<name>A0A6M4A4E6_9BURK</name>
<evidence type="ECO:0000313" key="2">
    <source>
        <dbReference type="Proteomes" id="UP000274350"/>
    </source>
</evidence>